<protein>
    <submittedName>
        <fullName evidence="1">Uncharacterized protein</fullName>
    </submittedName>
</protein>
<dbReference type="Proteomes" id="UP000326340">
    <property type="component" value="Unassembled WGS sequence"/>
</dbReference>
<dbReference type="EMBL" id="PUHP01001542">
    <property type="protein sequence ID" value="TQN65599.1"/>
    <property type="molecule type" value="Genomic_DNA"/>
</dbReference>
<organism evidence="1 2">
    <name type="scientific">Colletotrichum shisoi</name>
    <dbReference type="NCBI Taxonomy" id="2078593"/>
    <lineage>
        <taxon>Eukaryota</taxon>
        <taxon>Fungi</taxon>
        <taxon>Dikarya</taxon>
        <taxon>Ascomycota</taxon>
        <taxon>Pezizomycotina</taxon>
        <taxon>Sordariomycetes</taxon>
        <taxon>Hypocreomycetidae</taxon>
        <taxon>Glomerellales</taxon>
        <taxon>Glomerellaceae</taxon>
        <taxon>Colletotrichum</taxon>
        <taxon>Colletotrichum destructivum species complex</taxon>
    </lineage>
</organism>
<comment type="caution">
    <text evidence="1">The sequence shown here is derived from an EMBL/GenBank/DDBJ whole genome shotgun (WGS) entry which is preliminary data.</text>
</comment>
<name>A0A5Q4BG90_9PEZI</name>
<proteinExistence type="predicted"/>
<keyword evidence="2" id="KW-1185">Reference proteome</keyword>
<sequence>MRSRHPFETNCIF</sequence>
<evidence type="ECO:0000313" key="2">
    <source>
        <dbReference type="Proteomes" id="UP000326340"/>
    </source>
</evidence>
<evidence type="ECO:0000313" key="1">
    <source>
        <dbReference type="EMBL" id="TQN65599.1"/>
    </source>
</evidence>
<reference evidence="1 2" key="1">
    <citation type="journal article" date="2019" name="Sci. Rep.">
        <title>Colletotrichum shisoi sp. nov., an anthracnose pathogen of Perilla frutescens in Japan: molecular phylogenetic, morphological and genomic evidence.</title>
        <authorList>
            <person name="Gan P."/>
            <person name="Tsushima A."/>
            <person name="Hiroyama R."/>
            <person name="Narusaka M."/>
            <person name="Takano Y."/>
            <person name="Narusaka Y."/>
            <person name="Kawaradani M."/>
            <person name="Damm U."/>
            <person name="Shirasu K."/>
        </authorList>
    </citation>
    <scope>NUCLEOTIDE SEQUENCE [LARGE SCALE GENOMIC DNA]</scope>
    <source>
        <strain evidence="1 2">PG-2018a</strain>
    </source>
</reference>
<gene>
    <name evidence="1" type="ORF">CSHISOI_09815</name>
</gene>
<accession>A0A5Q4BG90</accession>